<dbReference type="InterPro" id="IPR029052">
    <property type="entry name" value="Metallo-depent_PP-like"/>
</dbReference>
<dbReference type="Gene3D" id="1.25.40.20">
    <property type="entry name" value="Ankyrin repeat-containing domain"/>
    <property type="match status" value="1"/>
</dbReference>
<dbReference type="SMART" id="SM00248">
    <property type="entry name" value="ANK"/>
    <property type="match status" value="2"/>
</dbReference>
<accession>A0A4Q1JKS5</accession>
<gene>
    <name evidence="3" type="ORF">EO244_12290</name>
</gene>
<dbReference type="PROSITE" id="PS51257">
    <property type="entry name" value="PROKAR_LIPOPROTEIN"/>
    <property type="match status" value="1"/>
</dbReference>
<organism evidence="3 4">
    <name type="scientific">Ancylomarina salipaludis</name>
    <dbReference type="NCBI Taxonomy" id="2501299"/>
    <lineage>
        <taxon>Bacteria</taxon>
        <taxon>Pseudomonadati</taxon>
        <taxon>Bacteroidota</taxon>
        <taxon>Bacteroidia</taxon>
        <taxon>Marinilabiliales</taxon>
        <taxon>Marinifilaceae</taxon>
        <taxon>Ancylomarina</taxon>
    </lineage>
</organism>
<dbReference type="Pfam" id="PF12796">
    <property type="entry name" value="Ank_2"/>
    <property type="match status" value="1"/>
</dbReference>
<dbReference type="InterPro" id="IPR002110">
    <property type="entry name" value="Ankyrin_rpt"/>
</dbReference>
<sequence length="462" mass="52714">MLKTLYKGFILSYLLITISCTTNQNSSDLIQAIDNRQTDKALRIIDQLDNLNEQDSLGLSPMHWAAKRALPQITKALIKKGCNLNITDVHGYTPLNYAIKADNAEIINLMLKNQAVVYKNGLSNLSDGPFVDWTEKGLYAYYLKHDSISSKSFLLGKFINQNTRYFKGWNGDTTTYTITDNKIPAWEFKTQEPIFVLGDIHGQYDRMVKNLQAHGVIDKHLKWSWGKGHLVFVGDIFDRGNKVTEALWLIYKLEQEADKTGGKVHMSFGNHELMVLNKDNRYIANDYKNLCNNLGLEYNTLFHSNSVLGEWLRSKNSMTKINDILFVHGGISQKQIDSGMSTQEINELVRQYLISGSSPKNQDKLNQILKSFGPFWYRGYFMDRSQYKKITEQELISILEALKVSRVVVGHTENDELSALYNGKVIDVNIPLAEDSIPNQALLIKYGKFFRLTEDGNKTLLN</sequence>
<dbReference type="RefSeq" id="WP_129254974.1">
    <property type="nucleotide sequence ID" value="NZ_SAXA01000011.1"/>
</dbReference>
<keyword evidence="1" id="KW-0040">ANK repeat</keyword>
<feature type="domain" description="Calcineurin-like phosphoesterase" evidence="2">
    <location>
        <begin position="193"/>
        <end position="412"/>
    </location>
</feature>
<dbReference type="AlphaFoldDB" id="A0A4Q1JKS5"/>
<reference evidence="3 4" key="1">
    <citation type="submission" date="2019-01" db="EMBL/GenBank/DDBJ databases">
        <title>Ancylomarina salipaludis sp. nov., isolated from a salt marsh.</title>
        <authorList>
            <person name="Yoon J.-H."/>
        </authorList>
    </citation>
    <scope>NUCLEOTIDE SEQUENCE [LARGE SCALE GENOMIC DNA]</scope>
    <source>
        <strain evidence="3 4">SHSM-M15</strain>
    </source>
</reference>
<dbReference type="SUPFAM" id="SSF48403">
    <property type="entry name" value="Ankyrin repeat"/>
    <property type="match status" value="1"/>
</dbReference>
<dbReference type="Proteomes" id="UP000289703">
    <property type="component" value="Unassembled WGS sequence"/>
</dbReference>
<dbReference type="Pfam" id="PF00149">
    <property type="entry name" value="Metallophos"/>
    <property type="match status" value="1"/>
</dbReference>
<dbReference type="InterPro" id="IPR036770">
    <property type="entry name" value="Ankyrin_rpt-contain_sf"/>
</dbReference>
<dbReference type="Gene3D" id="3.60.21.10">
    <property type="match status" value="1"/>
</dbReference>
<dbReference type="SUPFAM" id="SSF56300">
    <property type="entry name" value="Metallo-dependent phosphatases"/>
    <property type="match status" value="1"/>
</dbReference>
<dbReference type="PANTHER" id="PTHR46546">
    <property type="entry name" value="SHEWANELLA-LIKE PROTEIN PHOSPHATASE 1"/>
    <property type="match status" value="1"/>
</dbReference>
<dbReference type="GO" id="GO:0016787">
    <property type="term" value="F:hydrolase activity"/>
    <property type="evidence" value="ECO:0007669"/>
    <property type="project" value="InterPro"/>
</dbReference>
<keyword evidence="4" id="KW-1185">Reference proteome</keyword>
<feature type="repeat" description="ANK" evidence="1">
    <location>
        <begin position="57"/>
        <end position="89"/>
    </location>
</feature>
<dbReference type="PRINTS" id="PR00114">
    <property type="entry name" value="STPHPHTASE"/>
</dbReference>
<dbReference type="EMBL" id="SAXA01000011">
    <property type="protein sequence ID" value="RXQ91522.1"/>
    <property type="molecule type" value="Genomic_DNA"/>
</dbReference>
<evidence type="ECO:0000256" key="1">
    <source>
        <dbReference type="PROSITE-ProRule" id="PRU00023"/>
    </source>
</evidence>
<name>A0A4Q1JKS5_9BACT</name>
<feature type="repeat" description="ANK" evidence="1">
    <location>
        <begin position="90"/>
        <end position="115"/>
    </location>
</feature>
<dbReference type="PROSITE" id="PS50297">
    <property type="entry name" value="ANK_REP_REGION"/>
    <property type="match status" value="2"/>
</dbReference>
<evidence type="ECO:0000259" key="2">
    <source>
        <dbReference type="Pfam" id="PF00149"/>
    </source>
</evidence>
<dbReference type="OrthoDB" id="7550081at2"/>
<dbReference type="InterPro" id="IPR006186">
    <property type="entry name" value="Ser/Thr-sp_prot-phosphatase"/>
</dbReference>
<comment type="caution">
    <text evidence="3">The sequence shown here is derived from an EMBL/GenBank/DDBJ whole genome shotgun (WGS) entry which is preliminary data.</text>
</comment>
<protein>
    <recommendedName>
        <fullName evidence="2">Calcineurin-like phosphoesterase domain-containing protein</fullName>
    </recommendedName>
</protein>
<dbReference type="InterPro" id="IPR004843">
    <property type="entry name" value="Calcineurin-like_PHP"/>
</dbReference>
<proteinExistence type="predicted"/>
<evidence type="ECO:0000313" key="3">
    <source>
        <dbReference type="EMBL" id="RXQ91522.1"/>
    </source>
</evidence>
<evidence type="ECO:0000313" key="4">
    <source>
        <dbReference type="Proteomes" id="UP000289703"/>
    </source>
</evidence>
<dbReference type="PROSITE" id="PS50088">
    <property type="entry name" value="ANK_REPEAT"/>
    <property type="match status" value="2"/>
</dbReference>
<dbReference type="PANTHER" id="PTHR46546:SF4">
    <property type="entry name" value="SHEWANELLA-LIKE PROTEIN PHOSPHATASE 1"/>
    <property type="match status" value="1"/>
</dbReference>